<organism evidence="1 2">
    <name type="scientific">Hypericibacter terrae</name>
    <dbReference type="NCBI Taxonomy" id="2602015"/>
    <lineage>
        <taxon>Bacteria</taxon>
        <taxon>Pseudomonadati</taxon>
        <taxon>Pseudomonadota</taxon>
        <taxon>Alphaproteobacteria</taxon>
        <taxon>Rhodospirillales</taxon>
        <taxon>Dongiaceae</taxon>
        <taxon>Hypericibacter</taxon>
    </lineage>
</organism>
<dbReference type="AlphaFoldDB" id="A0A5J6MCZ8"/>
<accession>A0A5J6MCZ8</accession>
<protein>
    <submittedName>
        <fullName evidence="1">Uncharacterized protein</fullName>
    </submittedName>
</protein>
<dbReference type="EMBL" id="CP042906">
    <property type="protein sequence ID" value="QEX15253.1"/>
    <property type="molecule type" value="Genomic_DNA"/>
</dbReference>
<reference evidence="1 2" key="1">
    <citation type="submission" date="2019-08" db="EMBL/GenBank/DDBJ databases">
        <title>Hyperibacter terrae gen. nov., sp. nov. and Hyperibacter viscosus sp. nov., two new members in the family Rhodospirillaceae isolated from the rhizosphere of Hypericum perforatum.</title>
        <authorList>
            <person name="Noviana Z."/>
        </authorList>
    </citation>
    <scope>NUCLEOTIDE SEQUENCE [LARGE SCALE GENOMIC DNA]</scope>
    <source>
        <strain evidence="1 2">R5913</strain>
    </source>
</reference>
<dbReference type="KEGG" id="htq:FRZ44_05340"/>
<proteinExistence type="predicted"/>
<sequence length="114" mass="12562">MVADTRSGPTAGSAEIPAAALFDRLLALDTHRQDEDRLNLLDWVMSLPDDLDPARAARAVLDYQSGSPGPTLSAPLHQLLDVVSQFSLSRLARYASERRRSRFHHHPAFGESLT</sequence>
<keyword evidence="2" id="KW-1185">Reference proteome</keyword>
<gene>
    <name evidence="1" type="ORF">FRZ44_05340</name>
</gene>
<name>A0A5J6MCZ8_9PROT</name>
<dbReference type="Proteomes" id="UP000326202">
    <property type="component" value="Chromosome"/>
</dbReference>
<dbReference type="OrthoDB" id="9892959at2"/>
<evidence type="ECO:0000313" key="2">
    <source>
        <dbReference type="Proteomes" id="UP000326202"/>
    </source>
</evidence>
<dbReference type="RefSeq" id="WP_151175724.1">
    <property type="nucleotide sequence ID" value="NZ_CP042906.1"/>
</dbReference>
<evidence type="ECO:0000313" key="1">
    <source>
        <dbReference type="EMBL" id="QEX15253.1"/>
    </source>
</evidence>